<evidence type="ECO:0000256" key="2">
    <source>
        <dbReference type="ARBA" id="ARBA00023125"/>
    </source>
</evidence>
<proteinExistence type="predicted"/>
<organism evidence="6 8">
    <name type="scientific">Rhizobium sullae</name>
    <name type="common">Rhizobium hedysari</name>
    <dbReference type="NCBI Taxonomy" id="50338"/>
    <lineage>
        <taxon>Bacteria</taxon>
        <taxon>Pseudomonadati</taxon>
        <taxon>Pseudomonadota</taxon>
        <taxon>Alphaproteobacteria</taxon>
        <taxon>Hyphomicrobiales</taxon>
        <taxon>Rhizobiaceae</taxon>
        <taxon>Rhizobium/Agrobacterium group</taxon>
        <taxon>Rhizobium</taxon>
    </lineage>
</organism>
<dbReference type="SUPFAM" id="SSF46689">
    <property type="entry name" value="Homeodomain-like"/>
    <property type="match status" value="1"/>
</dbReference>
<keyword evidence="2 4" id="KW-0238">DNA-binding</keyword>
<evidence type="ECO:0000259" key="5">
    <source>
        <dbReference type="PROSITE" id="PS50977"/>
    </source>
</evidence>
<dbReference type="Pfam" id="PF17939">
    <property type="entry name" value="TetR_C_30"/>
    <property type="match status" value="1"/>
</dbReference>
<dbReference type="GO" id="GO:0003700">
    <property type="term" value="F:DNA-binding transcription factor activity"/>
    <property type="evidence" value="ECO:0007669"/>
    <property type="project" value="TreeGrafter"/>
</dbReference>
<dbReference type="Pfam" id="PF00440">
    <property type="entry name" value="TetR_N"/>
    <property type="match status" value="1"/>
</dbReference>
<dbReference type="InterPro" id="IPR009057">
    <property type="entry name" value="Homeodomain-like_sf"/>
</dbReference>
<dbReference type="Proteomes" id="UP000294576">
    <property type="component" value="Unassembled WGS sequence"/>
</dbReference>
<dbReference type="InterPro" id="IPR023772">
    <property type="entry name" value="DNA-bd_HTH_TetR-type_CS"/>
</dbReference>
<evidence type="ECO:0000313" key="9">
    <source>
        <dbReference type="Proteomes" id="UP001060123"/>
    </source>
</evidence>
<dbReference type="InterPro" id="IPR001647">
    <property type="entry name" value="HTH_TetR"/>
</dbReference>
<feature type="domain" description="HTH tetR-type" evidence="5">
    <location>
        <begin position="9"/>
        <end position="69"/>
    </location>
</feature>
<evidence type="ECO:0000313" key="8">
    <source>
        <dbReference type="Proteomes" id="UP000294576"/>
    </source>
</evidence>
<feature type="DNA-binding region" description="H-T-H motif" evidence="4">
    <location>
        <begin position="32"/>
        <end position="51"/>
    </location>
</feature>
<dbReference type="PRINTS" id="PR00455">
    <property type="entry name" value="HTHTETR"/>
</dbReference>
<dbReference type="InterPro" id="IPR036271">
    <property type="entry name" value="Tet_transcr_reg_TetR-rel_C_sf"/>
</dbReference>
<keyword evidence="3" id="KW-0804">Transcription</keyword>
<dbReference type="Proteomes" id="UP001060123">
    <property type="component" value="Plasmid pWSM1592_2"/>
</dbReference>
<geneLocation type="plasmid" evidence="7 9">
    <name>pWSM1592_2</name>
</geneLocation>
<evidence type="ECO:0000313" key="7">
    <source>
        <dbReference type="EMBL" id="UWU19197.1"/>
    </source>
</evidence>
<reference evidence="7" key="2">
    <citation type="submission" date="2022-09" db="EMBL/GenBank/DDBJ databases">
        <title>Australian commercial rhizobial inoculants.</title>
        <authorList>
            <person name="Kohlmeier M.G."/>
            <person name="O'Hara G.W."/>
            <person name="Colombi E."/>
            <person name="Ramsay J.P."/>
            <person name="Terpolilli J."/>
        </authorList>
    </citation>
    <scope>NUCLEOTIDE SEQUENCE</scope>
    <source>
        <strain evidence="7">WSM1592</strain>
        <plasmid evidence="7">pWSM1592_2</plasmid>
    </source>
</reference>
<keyword evidence="9" id="KW-1185">Reference proteome</keyword>
<sequence length="217" mass="24373">MNRRKIQKPNAKQEILDVSIRLFAERGLDAVSIRDITGAAGVNLGAVTYHFGSKEQLIHEIFEMLLGPLQEKRMELLDRVEEQTGDGPLDVELVLRAMIEPAITNSIGKKGIVTYLPRLMFQAYSVERPFLDNKLSEQSDAVARRFIDAIARAMPDMPYEQVCWRYYMVLGGLLQLTSDALGANRLWRLSGGLCKTDDPTGMIEELVAFSMRGLVGR</sequence>
<dbReference type="RefSeq" id="WP_027511236.1">
    <property type="nucleotide sequence ID" value="NZ_CP104145.1"/>
</dbReference>
<dbReference type="PROSITE" id="PS50977">
    <property type="entry name" value="HTH_TETR_2"/>
    <property type="match status" value="1"/>
</dbReference>
<reference evidence="6 8" key="1">
    <citation type="submission" date="2019-03" db="EMBL/GenBank/DDBJ databases">
        <title>Genomic Encyclopedia of Type Strains, Phase IV (KMG-V): Genome sequencing to study the core and pangenomes of soil and plant-associated prokaryotes.</title>
        <authorList>
            <person name="Whitman W."/>
        </authorList>
    </citation>
    <scope>NUCLEOTIDE SEQUENCE [LARGE SCALE GENOMIC DNA]</scope>
    <source>
        <strain evidence="6 8">Hc14</strain>
    </source>
</reference>
<accession>A0A4R3PS28</accession>
<dbReference type="InterPro" id="IPR041586">
    <property type="entry name" value="PsrA_TetR_C"/>
</dbReference>
<gene>
    <name evidence="6" type="ORF">EV132_13333</name>
    <name evidence="7" type="ORF">N2599_35965</name>
</gene>
<dbReference type="PANTHER" id="PTHR30055:SF234">
    <property type="entry name" value="HTH-TYPE TRANSCRIPTIONAL REGULATOR BETI"/>
    <property type="match status" value="1"/>
</dbReference>
<name>A0A4R3PS28_RHISU</name>
<evidence type="ECO:0000313" key="6">
    <source>
        <dbReference type="EMBL" id="TCU06090.1"/>
    </source>
</evidence>
<evidence type="ECO:0000256" key="1">
    <source>
        <dbReference type="ARBA" id="ARBA00023015"/>
    </source>
</evidence>
<evidence type="ECO:0000256" key="4">
    <source>
        <dbReference type="PROSITE-ProRule" id="PRU00335"/>
    </source>
</evidence>
<dbReference type="EMBL" id="SMBH01000033">
    <property type="protein sequence ID" value="TCU06090.1"/>
    <property type="molecule type" value="Genomic_DNA"/>
</dbReference>
<evidence type="ECO:0000256" key="3">
    <source>
        <dbReference type="ARBA" id="ARBA00023163"/>
    </source>
</evidence>
<dbReference type="InterPro" id="IPR050109">
    <property type="entry name" value="HTH-type_TetR-like_transc_reg"/>
</dbReference>
<keyword evidence="1" id="KW-0805">Transcription regulation</keyword>
<dbReference type="GO" id="GO:0000976">
    <property type="term" value="F:transcription cis-regulatory region binding"/>
    <property type="evidence" value="ECO:0007669"/>
    <property type="project" value="TreeGrafter"/>
</dbReference>
<dbReference type="SUPFAM" id="SSF48498">
    <property type="entry name" value="Tetracyclin repressor-like, C-terminal domain"/>
    <property type="match status" value="1"/>
</dbReference>
<dbReference type="EMBL" id="CP104145">
    <property type="protein sequence ID" value="UWU19197.1"/>
    <property type="molecule type" value="Genomic_DNA"/>
</dbReference>
<protein>
    <submittedName>
        <fullName evidence="6">TetR family transcriptional regulator</fullName>
    </submittedName>
</protein>
<keyword evidence="7" id="KW-0614">Plasmid</keyword>
<dbReference type="AlphaFoldDB" id="A0A4R3PS28"/>
<dbReference type="PROSITE" id="PS01081">
    <property type="entry name" value="HTH_TETR_1"/>
    <property type="match status" value="1"/>
</dbReference>
<dbReference type="Gene3D" id="1.10.357.10">
    <property type="entry name" value="Tetracycline Repressor, domain 2"/>
    <property type="match status" value="1"/>
</dbReference>
<dbReference type="OrthoDB" id="2356263at2"/>
<dbReference type="PANTHER" id="PTHR30055">
    <property type="entry name" value="HTH-TYPE TRANSCRIPTIONAL REGULATOR RUTR"/>
    <property type="match status" value="1"/>
</dbReference>